<gene>
    <name evidence="2" type="ORF">GCM10023171_10760</name>
</gene>
<evidence type="ECO:0000313" key="3">
    <source>
        <dbReference type="Proteomes" id="UP001500731"/>
    </source>
</evidence>
<dbReference type="SMART" id="SM00530">
    <property type="entry name" value="HTH_XRE"/>
    <property type="match status" value="1"/>
</dbReference>
<comment type="caution">
    <text evidence="2">The sequence shown here is derived from an EMBL/GenBank/DDBJ whole genome shotgun (WGS) entry which is preliminary data.</text>
</comment>
<dbReference type="CDD" id="cd00093">
    <property type="entry name" value="HTH_XRE"/>
    <property type="match status" value="1"/>
</dbReference>
<dbReference type="PROSITE" id="PS50943">
    <property type="entry name" value="HTH_CROC1"/>
    <property type="match status" value="1"/>
</dbReference>
<dbReference type="RefSeq" id="WP_345185109.1">
    <property type="nucleotide sequence ID" value="NZ_BAABGP010000008.1"/>
</dbReference>
<dbReference type="Gene3D" id="1.10.260.40">
    <property type="entry name" value="lambda repressor-like DNA-binding domains"/>
    <property type="match status" value="1"/>
</dbReference>
<feature type="domain" description="HTH cro/C1-type" evidence="1">
    <location>
        <begin position="24"/>
        <end position="80"/>
    </location>
</feature>
<keyword evidence="3" id="KW-1185">Reference proteome</keyword>
<dbReference type="InterPro" id="IPR010982">
    <property type="entry name" value="Lambda_DNA-bd_dom_sf"/>
</dbReference>
<dbReference type="EMBL" id="BAABGP010000008">
    <property type="protein sequence ID" value="GAA4481805.1"/>
    <property type="molecule type" value="Genomic_DNA"/>
</dbReference>
<dbReference type="Proteomes" id="UP001500731">
    <property type="component" value="Unassembled WGS sequence"/>
</dbReference>
<evidence type="ECO:0000313" key="2">
    <source>
        <dbReference type="EMBL" id="GAA4481805.1"/>
    </source>
</evidence>
<organism evidence="2 3">
    <name type="scientific">Microbacterium panaciterrae</name>
    <dbReference type="NCBI Taxonomy" id="985759"/>
    <lineage>
        <taxon>Bacteria</taxon>
        <taxon>Bacillati</taxon>
        <taxon>Actinomycetota</taxon>
        <taxon>Actinomycetes</taxon>
        <taxon>Micrococcales</taxon>
        <taxon>Microbacteriaceae</taxon>
        <taxon>Microbacterium</taxon>
    </lineage>
</organism>
<dbReference type="InterPro" id="IPR001387">
    <property type="entry name" value="Cro/C1-type_HTH"/>
</dbReference>
<name>A0ABP8P710_9MICO</name>
<reference evidence="3" key="1">
    <citation type="journal article" date="2019" name="Int. J. Syst. Evol. Microbiol.">
        <title>The Global Catalogue of Microorganisms (GCM) 10K type strain sequencing project: providing services to taxonomists for standard genome sequencing and annotation.</title>
        <authorList>
            <consortium name="The Broad Institute Genomics Platform"/>
            <consortium name="The Broad Institute Genome Sequencing Center for Infectious Disease"/>
            <person name="Wu L."/>
            <person name="Ma J."/>
        </authorList>
    </citation>
    <scope>NUCLEOTIDE SEQUENCE [LARGE SCALE GENOMIC DNA]</scope>
    <source>
        <strain evidence="3">JCM 17839</strain>
    </source>
</reference>
<dbReference type="SUPFAM" id="SSF47413">
    <property type="entry name" value="lambda repressor-like DNA-binding domains"/>
    <property type="match status" value="1"/>
</dbReference>
<accession>A0ABP8P710</accession>
<dbReference type="Pfam" id="PF13560">
    <property type="entry name" value="HTH_31"/>
    <property type="match status" value="1"/>
</dbReference>
<protein>
    <recommendedName>
        <fullName evidence="1">HTH cro/C1-type domain-containing protein</fullName>
    </recommendedName>
</protein>
<proteinExistence type="predicted"/>
<sequence>MAETNTGRAKVVVGPMGEYLAGKVREIREEKGLGYAELSRRAGGRLADLAFRRIENGQRRVDVDDLFVLGQALGVPPVDLLGFGVATEVSVDPQRDLDEAEAQDRHMRSLEERVAALEARLGSDG</sequence>
<evidence type="ECO:0000259" key="1">
    <source>
        <dbReference type="PROSITE" id="PS50943"/>
    </source>
</evidence>